<evidence type="ECO:0000256" key="4">
    <source>
        <dbReference type="ARBA" id="ARBA00023136"/>
    </source>
</evidence>
<dbReference type="Pfam" id="PF04145">
    <property type="entry name" value="Ctr"/>
    <property type="match status" value="1"/>
</dbReference>
<comment type="caution">
    <text evidence="6">The sequence shown here is derived from an EMBL/GenBank/DDBJ whole genome shotgun (WGS) entry which is preliminary data.</text>
</comment>
<evidence type="ECO:0000313" key="7">
    <source>
        <dbReference type="Proteomes" id="UP000774617"/>
    </source>
</evidence>
<comment type="similarity">
    <text evidence="5">Belongs to the copper transporter (Ctr) (TC 1.A.56) family. SLC31A subfamily.</text>
</comment>
<evidence type="ECO:0000256" key="5">
    <source>
        <dbReference type="RuleBase" id="RU367022"/>
    </source>
</evidence>
<dbReference type="Proteomes" id="UP000774617">
    <property type="component" value="Unassembled WGS sequence"/>
</dbReference>
<protein>
    <recommendedName>
        <fullName evidence="5">Copper transport protein</fullName>
    </recommendedName>
</protein>
<proteinExistence type="inferred from homology"/>
<keyword evidence="2 5" id="KW-0812">Transmembrane</keyword>
<keyword evidence="5" id="KW-0813">Transport</keyword>
<dbReference type="PANTHER" id="PTHR12483:SF27">
    <property type="entry name" value="COPPER TRANSPORT PROTEIN CTR1"/>
    <property type="match status" value="1"/>
</dbReference>
<feature type="transmembrane region" description="Helical" evidence="5">
    <location>
        <begin position="155"/>
        <end position="180"/>
    </location>
</feature>
<dbReference type="PANTHER" id="PTHR12483">
    <property type="entry name" value="SOLUTE CARRIER FAMILY 31 COPPER TRANSPORTERS"/>
    <property type="match status" value="1"/>
</dbReference>
<keyword evidence="7" id="KW-1185">Reference proteome</keyword>
<name>A0ABQ8G0J4_9PEZI</name>
<dbReference type="InterPro" id="IPR007274">
    <property type="entry name" value="Cop_transporter"/>
</dbReference>
<keyword evidence="5" id="KW-0187">Copper transport</keyword>
<organism evidence="6 7">
    <name type="scientific">Macrophomina phaseolina</name>
    <dbReference type="NCBI Taxonomy" id="35725"/>
    <lineage>
        <taxon>Eukaryota</taxon>
        <taxon>Fungi</taxon>
        <taxon>Dikarya</taxon>
        <taxon>Ascomycota</taxon>
        <taxon>Pezizomycotina</taxon>
        <taxon>Dothideomycetes</taxon>
        <taxon>Dothideomycetes incertae sedis</taxon>
        <taxon>Botryosphaeriales</taxon>
        <taxon>Botryosphaeriaceae</taxon>
        <taxon>Macrophomina</taxon>
    </lineage>
</organism>
<feature type="transmembrane region" description="Helical" evidence="5">
    <location>
        <begin position="29"/>
        <end position="48"/>
    </location>
</feature>
<evidence type="ECO:0000256" key="2">
    <source>
        <dbReference type="ARBA" id="ARBA00022692"/>
    </source>
</evidence>
<gene>
    <name evidence="6" type="ORF">B0J12DRAFT_712896</name>
</gene>
<evidence type="ECO:0000256" key="1">
    <source>
        <dbReference type="ARBA" id="ARBA00004141"/>
    </source>
</evidence>
<evidence type="ECO:0000313" key="6">
    <source>
        <dbReference type="EMBL" id="KAH7039427.1"/>
    </source>
</evidence>
<sequence length="203" mass="22151">MAGMPMAMTFSTGTRVTLLFDGWTTTSPGAYVGAILLLFVLSVFQRFLGSLRVQIEKAWLERRAYGESDESSVAAAAGGGREKRRWGRARREKYVADEDGGTHEEKEPLSPRLPVGAHLQAQSGGGRSAFWVPSEAWCWRTDGARALLEFVRAALGYLLMLAVMTFNVGVFFAVLGGILIGELVFGRYSQGGPTRQEDGCHDV</sequence>
<accession>A0ABQ8G0J4</accession>
<keyword evidence="4 5" id="KW-0472">Membrane</keyword>
<dbReference type="EMBL" id="JAGTJR010000029">
    <property type="protein sequence ID" value="KAH7039427.1"/>
    <property type="molecule type" value="Genomic_DNA"/>
</dbReference>
<keyword evidence="3 5" id="KW-1133">Transmembrane helix</keyword>
<reference evidence="6 7" key="1">
    <citation type="journal article" date="2021" name="Nat. Commun.">
        <title>Genetic determinants of endophytism in the Arabidopsis root mycobiome.</title>
        <authorList>
            <person name="Mesny F."/>
            <person name="Miyauchi S."/>
            <person name="Thiergart T."/>
            <person name="Pickel B."/>
            <person name="Atanasova L."/>
            <person name="Karlsson M."/>
            <person name="Huettel B."/>
            <person name="Barry K.W."/>
            <person name="Haridas S."/>
            <person name="Chen C."/>
            <person name="Bauer D."/>
            <person name="Andreopoulos W."/>
            <person name="Pangilinan J."/>
            <person name="LaButti K."/>
            <person name="Riley R."/>
            <person name="Lipzen A."/>
            <person name="Clum A."/>
            <person name="Drula E."/>
            <person name="Henrissat B."/>
            <person name="Kohler A."/>
            <person name="Grigoriev I.V."/>
            <person name="Martin F.M."/>
            <person name="Hacquard S."/>
        </authorList>
    </citation>
    <scope>NUCLEOTIDE SEQUENCE [LARGE SCALE GENOMIC DNA]</scope>
    <source>
        <strain evidence="6 7">MPI-SDFR-AT-0080</strain>
    </source>
</reference>
<evidence type="ECO:0000256" key="3">
    <source>
        <dbReference type="ARBA" id="ARBA00022989"/>
    </source>
</evidence>
<keyword evidence="5" id="KW-0186">Copper</keyword>
<comment type="subcellular location">
    <subcellularLocation>
        <location evidence="1 5">Membrane</location>
        <topology evidence="1 5">Multi-pass membrane protein</topology>
    </subcellularLocation>
</comment>
<keyword evidence="5" id="KW-0406">Ion transport</keyword>